<feature type="domain" description="HTH luxR-type" evidence="4">
    <location>
        <begin position="145"/>
        <end position="210"/>
    </location>
</feature>
<sequence>MSHPIIRVAIADDHPVIRMGIEAAIDDIPTLSCIGAVGDSSALVALLEQTACDVVVTDYAMPGGAFGDGLQLLDHLRARFPDLRLIVMTGLDQPAMIQALHASGIDHILSKADDTSHVPAAIAAAWANRRYLSPSITQLLPARGAPRAIAALSPREHEVLALFVSGLSVNEIATRLDRRKQTISTQKTAGMAKLGIDKDADLFKFASELGLRTVRPDTE</sequence>
<dbReference type="SUPFAM" id="SSF46894">
    <property type="entry name" value="C-terminal effector domain of the bipartite response regulators"/>
    <property type="match status" value="1"/>
</dbReference>
<gene>
    <name evidence="6" type="ORF">H2204_013428</name>
</gene>
<dbReference type="SMART" id="SM00448">
    <property type="entry name" value="REC"/>
    <property type="match status" value="1"/>
</dbReference>
<evidence type="ECO:0000256" key="2">
    <source>
        <dbReference type="ARBA" id="ARBA00023125"/>
    </source>
</evidence>
<evidence type="ECO:0000259" key="5">
    <source>
        <dbReference type="PROSITE" id="PS50110"/>
    </source>
</evidence>
<dbReference type="InterPro" id="IPR039420">
    <property type="entry name" value="WalR-like"/>
</dbReference>
<accession>A0AA39CQ26</accession>
<feature type="domain" description="Response regulatory" evidence="5">
    <location>
        <begin position="7"/>
        <end position="126"/>
    </location>
</feature>
<dbReference type="Pfam" id="PF00072">
    <property type="entry name" value="Response_reg"/>
    <property type="match status" value="1"/>
</dbReference>
<dbReference type="CDD" id="cd17535">
    <property type="entry name" value="REC_NarL-like"/>
    <property type="match status" value="1"/>
</dbReference>
<dbReference type="PRINTS" id="PR00038">
    <property type="entry name" value="HTHLUXR"/>
</dbReference>
<keyword evidence="2" id="KW-0238">DNA-binding</keyword>
<proteinExistence type="predicted"/>
<dbReference type="InterPro" id="IPR058245">
    <property type="entry name" value="NreC/VraR/RcsB-like_REC"/>
</dbReference>
<organism evidence="6">
    <name type="scientific">Knufia peltigerae</name>
    <dbReference type="NCBI Taxonomy" id="1002370"/>
    <lineage>
        <taxon>Eukaryota</taxon>
        <taxon>Fungi</taxon>
        <taxon>Dikarya</taxon>
        <taxon>Ascomycota</taxon>
        <taxon>Pezizomycotina</taxon>
        <taxon>Eurotiomycetes</taxon>
        <taxon>Chaetothyriomycetidae</taxon>
        <taxon>Chaetothyriales</taxon>
        <taxon>Trichomeriaceae</taxon>
        <taxon>Knufia</taxon>
    </lineage>
</organism>
<dbReference type="PANTHER" id="PTHR43214">
    <property type="entry name" value="TWO-COMPONENT RESPONSE REGULATOR"/>
    <property type="match status" value="1"/>
</dbReference>
<dbReference type="AlphaFoldDB" id="A0AA39CQ26"/>
<dbReference type="GO" id="GO:0003677">
    <property type="term" value="F:DNA binding"/>
    <property type="evidence" value="ECO:0007669"/>
    <property type="project" value="UniProtKB-KW"/>
</dbReference>
<dbReference type="PROSITE" id="PS50110">
    <property type="entry name" value="RESPONSE_REGULATORY"/>
    <property type="match status" value="1"/>
</dbReference>
<dbReference type="Gene3D" id="1.10.10.10">
    <property type="entry name" value="Winged helix-like DNA-binding domain superfamily/Winged helix DNA-binding domain"/>
    <property type="match status" value="1"/>
</dbReference>
<dbReference type="SUPFAM" id="SSF52172">
    <property type="entry name" value="CheY-like"/>
    <property type="match status" value="1"/>
</dbReference>
<dbReference type="InterPro" id="IPR036388">
    <property type="entry name" value="WH-like_DNA-bd_sf"/>
</dbReference>
<protein>
    <submittedName>
        <fullName evidence="6">Uncharacterized protein</fullName>
    </submittedName>
</protein>
<keyword evidence="1 3" id="KW-0597">Phosphoprotein</keyword>
<dbReference type="InterPro" id="IPR000792">
    <property type="entry name" value="Tscrpt_reg_LuxR_C"/>
</dbReference>
<dbReference type="GO" id="GO:0000160">
    <property type="term" value="P:phosphorelay signal transduction system"/>
    <property type="evidence" value="ECO:0007669"/>
    <property type="project" value="InterPro"/>
</dbReference>
<dbReference type="InterPro" id="IPR001789">
    <property type="entry name" value="Sig_transdc_resp-reg_receiver"/>
</dbReference>
<evidence type="ECO:0000313" key="6">
    <source>
        <dbReference type="EMBL" id="KAJ9617761.1"/>
    </source>
</evidence>
<dbReference type="InterPro" id="IPR016032">
    <property type="entry name" value="Sig_transdc_resp-reg_C-effctor"/>
</dbReference>
<dbReference type="SMART" id="SM00421">
    <property type="entry name" value="HTH_LUXR"/>
    <property type="match status" value="1"/>
</dbReference>
<dbReference type="CDD" id="cd06170">
    <property type="entry name" value="LuxR_C_like"/>
    <property type="match status" value="1"/>
</dbReference>
<dbReference type="GO" id="GO:0006355">
    <property type="term" value="P:regulation of DNA-templated transcription"/>
    <property type="evidence" value="ECO:0007669"/>
    <property type="project" value="InterPro"/>
</dbReference>
<evidence type="ECO:0000256" key="3">
    <source>
        <dbReference type="PROSITE-ProRule" id="PRU00169"/>
    </source>
</evidence>
<feature type="modified residue" description="4-aspartylphosphate" evidence="3">
    <location>
        <position position="58"/>
    </location>
</feature>
<evidence type="ECO:0000256" key="1">
    <source>
        <dbReference type="ARBA" id="ARBA00022553"/>
    </source>
</evidence>
<comment type="caution">
    <text evidence="6">The sequence shown here is derived from an EMBL/GenBank/DDBJ whole genome shotgun (WGS) entry which is preliminary data.</text>
</comment>
<dbReference type="PANTHER" id="PTHR43214:SF17">
    <property type="entry name" value="TRANSCRIPTIONAL REGULATORY PROTEIN RCSB"/>
    <property type="match status" value="1"/>
</dbReference>
<dbReference type="PROSITE" id="PS50043">
    <property type="entry name" value="HTH_LUXR_2"/>
    <property type="match status" value="1"/>
</dbReference>
<reference evidence="6" key="1">
    <citation type="submission" date="2022-10" db="EMBL/GenBank/DDBJ databases">
        <title>Culturing micro-colonial fungi from biological soil crusts in the Mojave desert and describing Neophaeococcomyces mojavensis, and introducing the new genera and species Taxawa tesnikishii.</title>
        <authorList>
            <person name="Kurbessoian T."/>
            <person name="Stajich J.E."/>
        </authorList>
    </citation>
    <scope>NUCLEOTIDE SEQUENCE</scope>
    <source>
        <strain evidence="6">TK_35</strain>
    </source>
</reference>
<dbReference type="EMBL" id="JAPDRN010000153">
    <property type="protein sequence ID" value="KAJ9617761.1"/>
    <property type="molecule type" value="Genomic_DNA"/>
</dbReference>
<name>A0AA39CQ26_9EURO</name>
<dbReference type="Pfam" id="PF00196">
    <property type="entry name" value="GerE"/>
    <property type="match status" value="1"/>
</dbReference>
<dbReference type="InterPro" id="IPR011006">
    <property type="entry name" value="CheY-like_superfamily"/>
</dbReference>
<dbReference type="Gene3D" id="3.40.50.2300">
    <property type="match status" value="1"/>
</dbReference>
<evidence type="ECO:0000259" key="4">
    <source>
        <dbReference type="PROSITE" id="PS50043"/>
    </source>
</evidence>